<keyword evidence="1" id="KW-0175">Coiled coil</keyword>
<feature type="region of interest" description="Disordered" evidence="2">
    <location>
        <begin position="27"/>
        <end position="49"/>
    </location>
</feature>
<accession>A0AAW0MGV2</accession>
<dbReference type="Gene3D" id="3.30.420.10">
    <property type="entry name" value="Ribonuclease H-like superfamily/Ribonuclease H"/>
    <property type="match status" value="1"/>
</dbReference>
<feature type="domain" description="Integrase catalytic" evidence="3">
    <location>
        <begin position="1825"/>
        <end position="2020"/>
    </location>
</feature>
<protein>
    <recommendedName>
        <fullName evidence="3">Integrase catalytic domain-containing protein</fullName>
    </recommendedName>
</protein>
<dbReference type="PANTHER" id="PTHR47331:SF6">
    <property type="entry name" value="DOUBLECORTIN DOMAIN-CONTAINING PROTEIN"/>
    <property type="match status" value="1"/>
</dbReference>
<dbReference type="InterPro" id="IPR008042">
    <property type="entry name" value="Retrotrans_Pao"/>
</dbReference>
<feature type="region of interest" description="Disordered" evidence="2">
    <location>
        <begin position="288"/>
        <end position="317"/>
    </location>
</feature>
<dbReference type="PROSITE" id="PS50994">
    <property type="entry name" value="INTEGRASE"/>
    <property type="match status" value="1"/>
</dbReference>
<proteinExistence type="predicted"/>
<dbReference type="Proteomes" id="UP001460270">
    <property type="component" value="Unassembled WGS sequence"/>
</dbReference>
<dbReference type="GO" id="GO:0015074">
    <property type="term" value="P:DNA integration"/>
    <property type="evidence" value="ECO:0007669"/>
    <property type="project" value="InterPro"/>
</dbReference>
<dbReference type="InterPro" id="IPR040676">
    <property type="entry name" value="DUF5641"/>
</dbReference>
<feature type="compositionally biased region" description="Polar residues" evidence="2">
    <location>
        <begin position="743"/>
        <end position="765"/>
    </location>
</feature>
<evidence type="ECO:0000259" key="3">
    <source>
        <dbReference type="PROSITE" id="PS50994"/>
    </source>
</evidence>
<comment type="caution">
    <text evidence="4">The sequence shown here is derived from an EMBL/GenBank/DDBJ whole genome shotgun (WGS) entry which is preliminary data.</text>
</comment>
<dbReference type="SUPFAM" id="SSF56672">
    <property type="entry name" value="DNA/RNA polymerases"/>
    <property type="match status" value="1"/>
</dbReference>
<evidence type="ECO:0000313" key="5">
    <source>
        <dbReference type="Proteomes" id="UP001460270"/>
    </source>
</evidence>
<dbReference type="InterPro" id="IPR012337">
    <property type="entry name" value="RNaseH-like_sf"/>
</dbReference>
<dbReference type="InterPro" id="IPR036397">
    <property type="entry name" value="RNaseH_sf"/>
</dbReference>
<organism evidence="4 5">
    <name type="scientific">Mugilogobius chulae</name>
    <name type="common">yellowstripe goby</name>
    <dbReference type="NCBI Taxonomy" id="88201"/>
    <lineage>
        <taxon>Eukaryota</taxon>
        <taxon>Metazoa</taxon>
        <taxon>Chordata</taxon>
        <taxon>Craniata</taxon>
        <taxon>Vertebrata</taxon>
        <taxon>Euteleostomi</taxon>
        <taxon>Actinopterygii</taxon>
        <taxon>Neopterygii</taxon>
        <taxon>Teleostei</taxon>
        <taxon>Neoteleostei</taxon>
        <taxon>Acanthomorphata</taxon>
        <taxon>Gobiaria</taxon>
        <taxon>Gobiiformes</taxon>
        <taxon>Gobioidei</taxon>
        <taxon>Gobiidae</taxon>
        <taxon>Gobionellinae</taxon>
        <taxon>Mugilogobius</taxon>
    </lineage>
</organism>
<feature type="region of interest" description="Disordered" evidence="2">
    <location>
        <begin position="378"/>
        <end position="397"/>
    </location>
</feature>
<gene>
    <name evidence="4" type="ORF">WMY93_031909</name>
</gene>
<dbReference type="CDD" id="cd01644">
    <property type="entry name" value="RT_pepA17"/>
    <property type="match status" value="1"/>
</dbReference>
<dbReference type="InterPro" id="IPR001584">
    <property type="entry name" value="Integrase_cat-core"/>
</dbReference>
<feature type="region of interest" description="Disordered" evidence="2">
    <location>
        <begin position="743"/>
        <end position="766"/>
    </location>
</feature>
<feature type="non-terminal residue" evidence="4">
    <location>
        <position position="1"/>
    </location>
</feature>
<dbReference type="PANTHER" id="PTHR47331">
    <property type="entry name" value="PHD-TYPE DOMAIN-CONTAINING PROTEIN"/>
    <property type="match status" value="1"/>
</dbReference>
<dbReference type="GO" id="GO:0003676">
    <property type="term" value="F:nucleic acid binding"/>
    <property type="evidence" value="ECO:0007669"/>
    <property type="project" value="InterPro"/>
</dbReference>
<keyword evidence="5" id="KW-1185">Reference proteome</keyword>
<dbReference type="InterPro" id="IPR043502">
    <property type="entry name" value="DNA/RNA_pol_sf"/>
</dbReference>
<feature type="compositionally biased region" description="Basic and acidic residues" evidence="2">
    <location>
        <begin position="378"/>
        <end position="394"/>
    </location>
</feature>
<feature type="region of interest" description="Disordered" evidence="2">
    <location>
        <begin position="214"/>
        <end position="245"/>
    </location>
</feature>
<evidence type="ECO:0000256" key="1">
    <source>
        <dbReference type="SAM" id="Coils"/>
    </source>
</evidence>
<dbReference type="SUPFAM" id="SSF53098">
    <property type="entry name" value="Ribonuclease H-like"/>
    <property type="match status" value="1"/>
</dbReference>
<name>A0AAW0MGV2_9GOBI</name>
<evidence type="ECO:0000313" key="4">
    <source>
        <dbReference type="EMBL" id="KAK7877393.1"/>
    </source>
</evidence>
<evidence type="ECO:0000256" key="2">
    <source>
        <dbReference type="SAM" id="MobiDB-lite"/>
    </source>
</evidence>
<reference evidence="5" key="1">
    <citation type="submission" date="2024-04" db="EMBL/GenBank/DDBJ databases">
        <title>Salinicola lusitanus LLJ914,a marine bacterium isolated from the Okinawa Trough.</title>
        <authorList>
            <person name="Li J."/>
        </authorList>
    </citation>
    <scope>NUCLEOTIDE SEQUENCE [LARGE SCALE GENOMIC DNA]</scope>
</reference>
<dbReference type="Pfam" id="PF05380">
    <property type="entry name" value="Peptidase_A17"/>
    <property type="match status" value="1"/>
</dbReference>
<dbReference type="Pfam" id="PF18701">
    <property type="entry name" value="DUF5641"/>
    <property type="match status" value="1"/>
</dbReference>
<feature type="coiled-coil region" evidence="1">
    <location>
        <begin position="565"/>
        <end position="619"/>
    </location>
</feature>
<dbReference type="EMBL" id="JBBPFD010000695">
    <property type="protein sequence ID" value="KAK7877393.1"/>
    <property type="molecule type" value="Genomic_DNA"/>
</dbReference>
<feature type="region of interest" description="Disordered" evidence="2">
    <location>
        <begin position="529"/>
        <end position="557"/>
    </location>
</feature>
<sequence>KMKKTIFFPGRVSVVFRKGPLGFLRQDPSEEARRIKDDPSVRDRSAPVKEETVRENARTVVRVRGGDVSDQTEVLGEYILQFGKSFRWLLENDVGYTLYLIQSHQKEEAAGVVQAECHSKDSLQSFLRYAVSFPEVSSLLQYNTQKAPAPSPAAEDEQLVGFGARANSTWRQIWESRYDGYAAFILKKKCAPRTRMHKLQQYLQKRQQLLSPSVSSSVSPSVSSVPPSVSSTAVPTNAPAESMAGSTTTTVPVVVMPPAAVNPSPPALTVTPPLSQETLEKIVQGIVEKQQQQQQQQPPAPLKKPHTKKCLSCGQPKSKYEGDGSSIHEFYQQGPVRYFYCSTKVFNTYGAEGLTDPRMPFKDFVATEFFQRELEATKQRVEERQQQKRKREESPAPGRKCRFCKLELKQGPNSPHIHTSFPGLPGKYIYCPAKVFSMYREQGMEREMSWRQFQQSPFYEKEKERLRDEVSGTQQLHLDLAFSDSSAAVDCGPRGATDLLIVHQTAVYMLRGQNSKKGSQKRLLLEEQHATDQTSAATMHQGEEERSEARSICSSRQSRSSARSFNALNQAAVEARAKAEAARARAEFTRKEIEIKMKQAELNATLDALKEENEAEAALAEANVFEAAVAEEAINFETQSTHSVEQRVDTKLNQSTTQAKLTPETLSQLPTATHSDNYGLLTYLKCSPDHHPEDLPDTRLFTPTEKSAMSTISTLADTVEFIPKTEQEDAKVNVAPLPPLKQVNSLPQHTSHLSSHSTPIQSNPKDTGGNDFVSLAKFLAKRGLVTDGLTKFTDRAEDYWAWRASFCNTIEGLDLKPSEELDLLSRWLGEESSKHAKRIRSVHINNPAEGLRQVWIRPVLANGRLVENLTIQSVDSEFSASLPSLLECDFLPDNKSEIPTPEVALAHPHLKHLADKIRPLDPDAQIMLLLGRDIIQVHKVYERVNGPVNAPFAQKLALGWVIVGDVCLGGAHKPAVVGSFKTNVLENGRPSFLPPCQNSFNVKEQLQSHTEPWDTRSSYQIGEQIFQQGEKDEKLAPSLDDQAFLQIMERDFYQDSTNSWTAPLPFRTPRPHLPNNRNLALSRLESLCRTLKKRPEMQKHFMDFMQGLLDRDHAELAPALGEEEECWYLPFFGVYHPQKPGNIRVVFDSSAKFQGVSLNDVLYTGPNMNNSLVGVLVRFREEAVAVTADIQQMFHCFHVREDHRNFLRFLWYRKNDPSEPIVEYRMKVHVFGNSPSPAVAIFGLRNAAQQSDTEYPPEAKQFVQRHFYVDDGLKSVSTESGAIKLLKDTQELLATSNLRLHKIASNSPNVMKAFPNEDLASGLKDIDFNTDFPPMQRSLGVSWNIEKDTFTFSVSQADKPYTKRGVLSTINSLFDPLGFAVPVSIQGRALLRELTKETCGWDETLPEAMFKEWQDWKNALRQLEQIHIPRPYLSFSVANAKHKEICIFCDASTHAIAAVACLRAISKDDETQVAFIFGKAKLAPKPELTIPRLELCAAVLAVEVAELIRDEMDIQLSAMRFFSDSRVVLGYIYNESRRFHVFVNNRVQRIRRVTKPTQWSYIPSEHNPADHGSRSLPADKLSSSTWLLGPEFLLKPTESSSQDSFQLQSPETDIEVRPLVTTASQTPRTPLKTTNFQSFSSWHSLKRAFARLIHIASTFKQKQSDNQCKGWHMCYELKPSDFEQAQEVIIKAVQRESFSDEVTLIETGKNIPKTSPLLKLSPYLDKSGLLRVGGRLLRSDLENAEKCPLILPRNHHVTRLLIRHYHEKVRHQGRHITEGALRSAGYWVIGGKRQISSLIYSCVSCRKLRGVTQSQKMADLPTERLSTDPPFSYVGIDVFGPWSVTSRRTRGGLASSKRWAVMFTCMSTRAVHLEVIESMDTSSFINALRRFFSIRGPAIQLRTDCGTNFTGACRELGFDNKIPSDPKIKSFLNDSGCAWVFNPPHSSHMGGSWERMIGVARRILDSQLSQIGSQHLTHEVLTTFLAEVTAIMNARPLVPVSSDPESPFILTPATLLTQKTGVLPAPHGDFNEKDLLRQQWRRVQSLANSFWHRWRKEFLSTLQSCRKWHSTRPNLQQGDVVLLKDPLAKRNQWPMGGFEKVHSSSDGLVRKVEVKVVKDGTCRVYLRPVTDVVLLLSDVL</sequence>
<feature type="compositionally biased region" description="Low complexity" evidence="2">
    <location>
        <begin position="214"/>
        <end position="231"/>
    </location>
</feature>